<protein>
    <submittedName>
        <fullName evidence="1">Uncharacterized protein</fullName>
    </submittedName>
</protein>
<reference evidence="2" key="1">
    <citation type="journal article" date="2012" name="Science">
        <title>The Paleozoic origin of enzymatic lignin decomposition reconstructed from 31 fungal genomes.</title>
        <authorList>
            <person name="Floudas D."/>
            <person name="Binder M."/>
            <person name="Riley R."/>
            <person name="Barry K."/>
            <person name="Blanchette R.A."/>
            <person name="Henrissat B."/>
            <person name="Martinez A.T."/>
            <person name="Otillar R."/>
            <person name="Spatafora J.W."/>
            <person name="Yadav J.S."/>
            <person name="Aerts A."/>
            <person name="Benoit I."/>
            <person name="Boyd A."/>
            <person name="Carlson A."/>
            <person name="Copeland A."/>
            <person name="Coutinho P.M."/>
            <person name="de Vries R.P."/>
            <person name="Ferreira P."/>
            <person name="Findley K."/>
            <person name="Foster B."/>
            <person name="Gaskell J."/>
            <person name="Glotzer D."/>
            <person name="Gorecki P."/>
            <person name="Heitman J."/>
            <person name="Hesse C."/>
            <person name="Hori C."/>
            <person name="Igarashi K."/>
            <person name="Jurgens J.A."/>
            <person name="Kallen N."/>
            <person name="Kersten P."/>
            <person name="Kohler A."/>
            <person name="Kuees U."/>
            <person name="Kumar T.K.A."/>
            <person name="Kuo A."/>
            <person name="LaButti K."/>
            <person name="Larrondo L.F."/>
            <person name="Lindquist E."/>
            <person name="Ling A."/>
            <person name="Lombard V."/>
            <person name="Lucas S."/>
            <person name="Lundell T."/>
            <person name="Martin R."/>
            <person name="McLaughlin D.J."/>
            <person name="Morgenstern I."/>
            <person name="Morin E."/>
            <person name="Murat C."/>
            <person name="Nagy L.G."/>
            <person name="Nolan M."/>
            <person name="Ohm R.A."/>
            <person name="Patyshakuliyeva A."/>
            <person name="Rokas A."/>
            <person name="Ruiz-Duenas F.J."/>
            <person name="Sabat G."/>
            <person name="Salamov A."/>
            <person name="Samejima M."/>
            <person name="Schmutz J."/>
            <person name="Slot J.C."/>
            <person name="St John F."/>
            <person name="Stenlid J."/>
            <person name="Sun H."/>
            <person name="Sun S."/>
            <person name="Syed K."/>
            <person name="Tsang A."/>
            <person name="Wiebenga A."/>
            <person name="Young D."/>
            <person name="Pisabarro A."/>
            <person name="Eastwood D.C."/>
            <person name="Martin F."/>
            <person name="Cullen D."/>
            <person name="Grigoriev I.V."/>
            <person name="Hibbett D.S."/>
        </authorList>
    </citation>
    <scope>NUCLEOTIDE SEQUENCE [LARGE SCALE GENOMIC DNA]</scope>
    <source>
        <strain evidence="2">RWD-64-598 SS2</strain>
    </source>
</reference>
<dbReference type="InterPro" id="IPR023214">
    <property type="entry name" value="HAD_sf"/>
</dbReference>
<dbReference type="Pfam" id="PF12689">
    <property type="entry name" value="Acid_PPase"/>
    <property type="match status" value="1"/>
</dbReference>
<dbReference type="EMBL" id="JH711577">
    <property type="protein sequence ID" value="EIW81815.1"/>
    <property type="molecule type" value="Genomic_DNA"/>
</dbReference>
<dbReference type="InterPro" id="IPR010036">
    <property type="entry name" value="MDP_1_eu_arc"/>
</dbReference>
<dbReference type="GO" id="GO:0016791">
    <property type="term" value="F:phosphatase activity"/>
    <property type="evidence" value="ECO:0007669"/>
    <property type="project" value="InterPro"/>
</dbReference>
<accession>A0A5M3MT39</accession>
<name>A0A5M3MT39_CONPW</name>
<dbReference type="AlphaFoldDB" id="A0A5M3MT39"/>
<sequence>MSRRLAVMLRKRANVNPNIWLMRRFDRHPFVMSYPKLVALDTDWTIWWGWLDINKLGKGRNAYNPLEDNLEQENGSEWILRDRTNHKERIGMYGKVPDIIYDILKNGAKLAIVSRNKSKPACDRALWWFKATDRKKPIIDMVDFDEVYDGEILFDDEATNNLVRVVEGQSLQSYSDPMFIGFAGMDEQTVNLLTQGHHRVDLTESARWGYAIAKFFAEWIKQDAFGPNAKTYVCELWARDRNKFLATNKIWFPEEGKFLNNVHTQTAFQIGWDQENRDAQAARWGSPTPYILFSRHWRMSEMPPSIGSGRWNEMVIYTQIQDALMLTIPLSEQQVIEKIQLGGKFVPFEQQLSAWNIKVPNETWAEFRKYRENIRA</sequence>
<dbReference type="Gene3D" id="3.40.50.1000">
    <property type="entry name" value="HAD superfamily/HAD-like"/>
    <property type="match status" value="1"/>
</dbReference>
<evidence type="ECO:0000313" key="1">
    <source>
        <dbReference type="EMBL" id="EIW81815.1"/>
    </source>
</evidence>
<evidence type="ECO:0000313" key="2">
    <source>
        <dbReference type="Proteomes" id="UP000053558"/>
    </source>
</evidence>
<gene>
    <name evidence="1" type="ORF">CONPUDRAFT_143487</name>
</gene>
<comment type="caution">
    <text evidence="1">The sequence shown here is derived from an EMBL/GenBank/DDBJ whole genome shotgun (WGS) entry which is preliminary data.</text>
</comment>
<dbReference type="KEGG" id="cput:CONPUDRAFT_143487"/>
<dbReference type="OMA" id="QENGSEW"/>
<dbReference type="GeneID" id="19201851"/>
<proteinExistence type="predicted"/>
<dbReference type="OrthoDB" id="2662373at2759"/>
<dbReference type="Proteomes" id="UP000053558">
    <property type="component" value="Unassembled WGS sequence"/>
</dbReference>
<keyword evidence="2" id="KW-1185">Reference proteome</keyword>
<organism evidence="1 2">
    <name type="scientific">Coniophora puteana (strain RWD-64-598)</name>
    <name type="common">Brown rot fungus</name>
    <dbReference type="NCBI Taxonomy" id="741705"/>
    <lineage>
        <taxon>Eukaryota</taxon>
        <taxon>Fungi</taxon>
        <taxon>Dikarya</taxon>
        <taxon>Basidiomycota</taxon>
        <taxon>Agaricomycotina</taxon>
        <taxon>Agaricomycetes</taxon>
        <taxon>Agaricomycetidae</taxon>
        <taxon>Boletales</taxon>
        <taxon>Coniophorineae</taxon>
        <taxon>Coniophoraceae</taxon>
        <taxon>Coniophora</taxon>
    </lineage>
</organism>
<dbReference type="RefSeq" id="XP_007767692.1">
    <property type="nucleotide sequence ID" value="XM_007769502.1"/>
</dbReference>